<dbReference type="CDD" id="cd00833">
    <property type="entry name" value="PKS"/>
    <property type="match status" value="1"/>
</dbReference>
<keyword evidence="1" id="KW-0596">Phosphopantetheine</keyword>
<proteinExistence type="predicted"/>
<evidence type="ECO:0000259" key="4">
    <source>
        <dbReference type="PROSITE" id="PS52004"/>
    </source>
</evidence>
<dbReference type="InterPro" id="IPR014030">
    <property type="entry name" value="Ketoacyl_synth_N"/>
</dbReference>
<dbReference type="Proteomes" id="UP001154322">
    <property type="component" value="Unassembled WGS sequence"/>
</dbReference>
<dbReference type="InterPro" id="IPR020615">
    <property type="entry name" value="Thiolase_acyl_enz_int_AS"/>
</dbReference>
<dbReference type="EMBL" id="CALYLO010000005">
    <property type="protein sequence ID" value="CAH8246373.1"/>
    <property type="molecule type" value="Genomic_DNA"/>
</dbReference>
<dbReference type="InterPro" id="IPR050091">
    <property type="entry name" value="PKS_NRPS_Biosynth_Enz"/>
</dbReference>
<comment type="caution">
    <text evidence="5">The sequence shown here is derived from an EMBL/GenBank/DDBJ whole genome shotgun (WGS) entry which is preliminary data.</text>
</comment>
<dbReference type="RefSeq" id="WP_213427283.1">
    <property type="nucleotide sequence ID" value="NZ_AP031286.1"/>
</dbReference>
<dbReference type="InterPro" id="IPR016039">
    <property type="entry name" value="Thiolase-like"/>
</dbReference>
<dbReference type="InterPro" id="IPR018201">
    <property type="entry name" value="Ketoacyl_synth_AS"/>
</dbReference>
<dbReference type="Pfam" id="PF00109">
    <property type="entry name" value="ketoacyl-synt"/>
    <property type="match status" value="1"/>
</dbReference>
<dbReference type="SMART" id="SM00825">
    <property type="entry name" value="PKS_KS"/>
    <property type="match status" value="1"/>
</dbReference>
<feature type="domain" description="Ketosynthase family 3 (KS3)" evidence="4">
    <location>
        <begin position="9"/>
        <end position="282"/>
    </location>
</feature>
<dbReference type="InterPro" id="IPR020841">
    <property type="entry name" value="PKS_Beta-ketoAc_synthase_dom"/>
</dbReference>
<evidence type="ECO:0000256" key="1">
    <source>
        <dbReference type="ARBA" id="ARBA00022450"/>
    </source>
</evidence>
<keyword evidence="2" id="KW-0597">Phosphoprotein</keyword>
<dbReference type="Gene3D" id="3.40.47.10">
    <property type="match status" value="1"/>
</dbReference>
<keyword evidence="3" id="KW-0808">Transferase</keyword>
<accession>A0ABM9G3R9</accession>
<organism evidence="5 6">
    <name type="scientific">Paenibacillus melissococcoides</name>
    <dbReference type="NCBI Taxonomy" id="2912268"/>
    <lineage>
        <taxon>Bacteria</taxon>
        <taxon>Bacillati</taxon>
        <taxon>Bacillota</taxon>
        <taxon>Bacilli</taxon>
        <taxon>Bacillales</taxon>
        <taxon>Paenibacillaceae</taxon>
        <taxon>Paenibacillus</taxon>
    </lineage>
</organism>
<dbReference type="PROSITE" id="PS00098">
    <property type="entry name" value="THIOLASE_1"/>
    <property type="match status" value="1"/>
</dbReference>
<dbReference type="PANTHER" id="PTHR43775:SF37">
    <property type="entry name" value="SI:DKEY-61P9.11"/>
    <property type="match status" value="1"/>
</dbReference>
<dbReference type="PANTHER" id="PTHR43775">
    <property type="entry name" value="FATTY ACID SYNTHASE"/>
    <property type="match status" value="1"/>
</dbReference>
<reference evidence="5" key="1">
    <citation type="submission" date="2022-06" db="EMBL/GenBank/DDBJ databases">
        <authorList>
            <person name="Dietemann V."/>
            <person name="Ory F."/>
            <person name="Dainat B."/>
            <person name="Oberhansli S."/>
        </authorList>
    </citation>
    <scope>NUCLEOTIDE SEQUENCE</scope>
    <source>
        <strain evidence="5">Ena-SAMPLE-TAB-26-04-2022-14:26:32:270-5432</strain>
    </source>
</reference>
<keyword evidence="6" id="KW-1185">Reference proteome</keyword>
<dbReference type="PROSITE" id="PS00606">
    <property type="entry name" value="KS3_1"/>
    <property type="match status" value="1"/>
</dbReference>
<evidence type="ECO:0000313" key="5">
    <source>
        <dbReference type="EMBL" id="CAH8246373.1"/>
    </source>
</evidence>
<sequence length="282" mass="30161">MAVKTDYTGLEIAIIGMSGRFPGAENVEQLWSNMVEGQESITFFSKEELIAAGVEHGLLEDPNFVRAKGVMPSLERFDAEFFQYTPGDAALMDPQVRILHEVVYHALEDAGYASAPPRETIGLFLGATNNFAWELESLQTIVEHGGHHMTALQFNDKDFAATRISYSQNLQGPSVAVSSACSTSLYAVDMACRHILTGACSIAVAGGSGLSLPGRNGYLGQDGRINSPDGHCRPFDRDAVGTVEGNGAGMVVLKRLRTLSGTEIASTPSFGERPAIMTATAK</sequence>
<evidence type="ECO:0000256" key="3">
    <source>
        <dbReference type="ARBA" id="ARBA00022679"/>
    </source>
</evidence>
<gene>
    <name evidence="5" type="ORF">WJ0W_003608</name>
</gene>
<name>A0ABM9G3R9_9BACL</name>
<evidence type="ECO:0000256" key="2">
    <source>
        <dbReference type="ARBA" id="ARBA00022553"/>
    </source>
</evidence>
<evidence type="ECO:0000313" key="6">
    <source>
        <dbReference type="Proteomes" id="UP001154322"/>
    </source>
</evidence>
<dbReference type="PROSITE" id="PS52004">
    <property type="entry name" value="KS3_2"/>
    <property type="match status" value="1"/>
</dbReference>
<protein>
    <submittedName>
        <fullName evidence="5">Polyketide synthase</fullName>
    </submittedName>
</protein>
<dbReference type="SUPFAM" id="SSF53901">
    <property type="entry name" value="Thiolase-like"/>
    <property type="match status" value="1"/>
</dbReference>